<dbReference type="InterPro" id="IPR016135">
    <property type="entry name" value="UBQ-conjugating_enzyme/RWD"/>
</dbReference>
<evidence type="ECO:0000259" key="1">
    <source>
        <dbReference type="PROSITE" id="PS50127"/>
    </source>
</evidence>
<dbReference type="PANTHER" id="PTHR24068">
    <property type="entry name" value="UBIQUITIN-CONJUGATING ENZYME E2"/>
    <property type="match status" value="1"/>
</dbReference>
<proteinExistence type="predicted"/>
<dbReference type="InterPro" id="IPR036047">
    <property type="entry name" value="F-box-like_dom_sf"/>
</dbReference>
<protein>
    <recommendedName>
        <fullName evidence="1">UBC core domain-containing protein</fullName>
    </recommendedName>
</protein>
<reference evidence="2 3" key="1">
    <citation type="journal article" date="2016" name="G3 (Bethesda)">
        <title>First Draft Assembly and Annotation of the Genome of a California Endemic Oak Quercus lobata Nee (Fagaceae).</title>
        <authorList>
            <person name="Sork V.L."/>
            <person name="Fitz-Gibbon S.T."/>
            <person name="Puiu D."/>
            <person name="Crepeau M."/>
            <person name="Gugger P.F."/>
            <person name="Sherman R."/>
            <person name="Stevens K."/>
            <person name="Langley C.H."/>
            <person name="Pellegrini M."/>
            <person name="Salzberg S.L."/>
        </authorList>
    </citation>
    <scope>NUCLEOTIDE SEQUENCE [LARGE SCALE GENOMIC DNA]</scope>
    <source>
        <strain evidence="2 3">cv. SW786</strain>
    </source>
</reference>
<evidence type="ECO:0000313" key="2">
    <source>
        <dbReference type="EnsemblPlants" id="QL08p007247:mrna"/>
    </source>
</evidence>
<dbReference type="PROSITE" id="PS50127">
    <property type="entry name" value="UBC_2"/>
    <property type="match status" value="1"/>
</dbReference>
<dbReference type="GeneID" id="115957613"/>
<dbReference type="Gene3D" id="3.10.110.10">
    <property type="entry name" value="Ubiquitin Conjugating Enzyme"/>
    <property type="match status" value="1"/>
</dbReference>
<keyword evidence="3" id="KW-1185">Reference proteome</keyword>
<organism evidence="2 3">
    <name type="scientific">Quercus lobata</name>
    <name type="common">Valley oak</name>
    <dbReference type="NCBI Taxonomy" id="97700"/>
    <lineage>
        <taxon>Eukaryota</taxon>
        <taxon>Viridiplantae</taxon>
        <taxon>Streptophyta</taxon>
        <taxon>Embryophyta</taxon>
        <taxon>Tracheophyta</taxon>
        <taxon>Spermatophyta</taxon>
        <taxon>Magnoliopsida</taxon>
        <taxon>eudicotyledons</taxon>
        <taxon>Gunneridae</taxon>
        <taxon>Pentapetalae</taxon>
        <taxon>rosids</taxon>
        <taxon>fabids</taxon>
        <taxon>Fagales</taxon>
        <taxon>Fagaceae</taxon>
        <taxon>Quercus</taxon>
    </lineage>
</organism>
<dbReference type="Gramene" id="QL08p007247:mrna">
    <property type="protein sequence ID" value="QL08p007247:mrna"/>
    <property type="gene ID" value="QL08p007247"/>
</dbReference>
<dbReference type="KEGG" id="qlo:115957613"/>
<dbReference type="InterPro" id="IPR000608">
    <property type="entry name" value="UBC"/>
</dbReference>
<dbReference type="EMBL" id="LRBV02000008">
    <property type="status" value="NOT_ANNOTATED_CDS"/>
    <property type="molecule type" value="Genomic_DNA"/>
</dbReference>
<accession>A0A7N2M9G8</accession>
<sequence length="232" mass="26900">MDSSSWSKLPRELMELIFRRSMNTKDLGRCSLVCTTWRLLIGKSSLATDIWGKNFSLLRTANTGATKRIVWDYKNFQIETFKGCKAELVDSLFHWEAIMIGPKDTPYADGVFLLKIYLSPGHSFQHPKVKFLTKVYHPNIGRDGRVCVEKSWCPSLTIFQLLLVIYARFSNPEPDDPIDCEIAQMYKTQRIQYDENARDWTKKYATASQESAIDWSRFLKNNKILEPTKLVD</sequence>
<dbReference type="CDD" id="cd09917">
    <property type="entry name" value="F-box_SF"/>
    <property type="match status" value="1"/>
</dbReference>
<dbReference type="SUPFAM" id="SSF54495">
    <property type="entry name" value="UBC-like"/>
    <property type="match status" value="1"/>
</dbReference>
<dbReference type="Gene3D" id="1.20.1280.50">
    <property type="match status" value="1"/>
</dbReference>
<dbReference type="InParanoid" id="A0A7N2M9G8"/>
<dbReference type="Proteomes" id="UP000594261">
    <property type="component" value="Chromosome 8"/>
</dbReference>
<dbReference type="InterPro" id="IPR001810">
    <property type="entry name" value="F-box_dom"/>
</dbReference>
<name>A0A7N2M9G8_QUELO</name>
<dbReference type="OrthoDB" id="7851174at2759"/>
<evidence type="ECO:0000313" key="3">
    <source>
        <dbReference type="Proteomes" id="UP000594261"/>
    </source>
</evidence>
<dbReference type="AlphaFoldDB" id="A0A7N2M9G8"/>
<dbReference type="EnsemblPlants" id="QL08p007247:mrna">
    <property type="protein sequence ID" value="QL08p007247:mrna"/>
    <property type="gene ID" value="QL08p007247"/>
</dbReference>
<dbReference type="Pfam" id="PF00179">
    <property type="entry name" value="UQ_con"/>
    <property type="match status" value="1"/>
</dbReference>
<dbReference type="SMART" id="SM00212">
    <property type="entry name" value="UBCc"/>
    <property type="match status" value="1"/>
</dbReference>
<dbReference type="Pfam" id="PF12937">
    <property type="entry name" value="F-box-like"/>
    <property type="match status" value="1"/>
</dbReference>
<dbReference type="RefSeq" id="XP_030931763.1">
    <property type="nucleotide sequence ID" value="XM_031075903.1"/>
</dbReference>
<dbReference type="SUPFAM" id="SSF81383">
    <property type="entry name" value="F-box domain"/>
    <property type="match status" value="1"/>
</dbReference>
<reference evidence="2" key="2">
    <citation type="submission" date="2021-01" db="UniProtKB">
        <authorList>
            <consortium name="EnsemblPlants"/>
        </authorList>
    </citation>
    <scope>IDENTIFICATION</scope>
</reference>
<feature type="domain" description="UBC core" evidence="1">
    <location>
        <begin position="64"/>
        <end position="206"/>
    </location>
</feature>
<gene>
    <name evidence="2" type="primary">LOC115957613</name>
</gene>